<evidence type="ECO:0000259" key="1">
    <source>
        <dbReference type="PROSITE" id="PS51186"/>
    </source>
</evidence>
<dbReference type="Pfam" id="PF13302">
    <property type="entry name" value="Acetyltransf_3"/>
    <property type="match status" value="1"/>
</dbReference>
<dbReference type="GO" id="GO:0016746">
    <property type="term" value="F:acyltransferase activity"/>
    <property type="evidence" value="ECO:0007669"/>
    <property type="project" value="UniProtKB-KW"/>
</dbReference>
<organism evidence="2 3">
    <name type="scientific">Dactylosporangium vinaceum</name>
    <dbReference type="NCBI Taxonomy" id="53362"/>
    <lineage>
        <taxon>Bacteria</taxon>
        <taxon>Bacillati</taxon>
        <taxon>Actinomycetota</taxon>
        <taxon>Actinomycetes</taxon>
        <taxon>Micromonosporales</taxon>
        <taxon>Micromonosporaceae</taxon>
        <taxon>Dactylosporangium</taxon>
    </lineage>
</organism>
<dbReference type="RefSeq" id="WP_223097983.1">
    <property type="nucleotide sequence ID" value="NZ_CP061913.1"/>
</dbReference>
<proteinExistence type="predicted"/>
<accession>A0ABV5M7R3</accession>
<dbReference type="EMBL" id="JBHMCA010000031">
    <property type="protein sequence ID" value="MFB9444868.1"/>
    <property type="molecule type" value="Genomic_DNA"/>
</dbReference>
<reference evidence="2 3" key="1">
    <citation type="submission" date="2024-09" db="EMBL/GenBank/DDBJ databases">
        <authorList>
            <person name="Sun Q."/>
            <person name="Mori K."/>
        </authorList>
    </citation>
    <scope>NUCLEOTIDE SEQUENCE [LARGE SCALE GENOMIC DNA]</scope>
    <source>
        <strain evidence="2 3">JCM 3307</strain>
    </source>
</reference>
<dbReference type="PANTHER" id="PTHR43441">
    <property type="entry name" value="RIBOSOMAL-PROTEIN-SERINE ACETYLTRANSFERASE"/>
    <property type="match status" value="1"/>
</dbReference>
<keyword evidence="2" id="KW-0808">Transferase</keyword>
<keyword evidence="2" id="KW-0012">Acyltransferase</keyword>
<dbReference type="InterPro" id="IPR016181">
    <property type="entry name" value="Acyl_CoA_acyltransferase"/>
</dbReference>
<dbReference type="InterPro" id="IPR051908">
    <property type="entry name" value="Ribosomal_N-acetyltransferase"/>
</dbReference>
<evidence type="ECO:0000313" key="3">
    <source>
        <dbReference type="Proteomes" id="UP001589608"/>
    </source>
</evidence>
<comment type="caution">
    <text evidence="2">The sequence shown here is derived from an EMBL/GenBank/DDBJ whole genome shotgun (WGS) entry which is preliminary data.</text>
</comment>
<keyword evidence="3" id="KW-1185">Reference proteome</keyword>
<dbReference type="Gene3D" id="3.40.630.30">
    <property type="match status" value="1"/>
</dbReference>
<gene>
    <name evidence="2" type="ORF">ACFFTR_17475</name>
</gene>
<dbReference type="EC" id="2.3.-.-" evidence="2"/>
<dbReference type="SUPFAM" id="SSF55729">
    <property type="entry name" value="Acyl-CoA N-acyltransferases (Nat)"/>
    <property type="match status" value="1"/>
</dbReference>
<name>A0ABV5M7R3_9ACTN</name>
<dbReference type="PANTHER" id="PTHR43441:SF10">
    <property type="entry name" value="ACETYLTRANSFERASE"/>
    <property type="match status" value="1"/>
</dbReference>
<evidence type="ECO:0000313" key="2">
    <source>
        <dbReference type="EMBL" id="MFB9444868.1"/>
    </source>
</evidence>
<sequence length="186" mass="20787">MALRRFPSLLVETPRLTVRPLCADDDKRVAEIFADRLVRRWLPVAADEMEEFDGYAWCTELAVERRDSGAGDHYGIVRREDGRLVGCLWTKNTDWLTRSTEIACAVAADARGYGVAPEAVDVLALSLLLEHRFQRIELRVAPGNIASRRVAEKAGFTYEGLLRNAGSLASGRVDLESWSLLPSDIR</sequence>
<dbReference type="PROSITE" id="PS51186">
    <property type="entry name" value="GNAT"/>
    <property type="match status" value="1"/>
</dbReference>
<protein>
    <submittedName>
        <fullName evidence="2">GNAT family N-acetyltransferase</fullName>
        <ecNumber evidence="2">2.3.-.-</ecNumber>
    </submittedName>
</protein>
<dbReference type="Proteomes" id="UP001589608">
    <property type="component" value="Unassembled WGS sequence"/>
</dbReference>
<dbReference type="InterPro" id="IPR000182">
    <property type="entry name" value="GNAT_dom"/>
</dbReference>
<feature type="domain" description="N-acetyltransferase" evidence="1">
    <location>
        <begin position="16"/>
        <end position="182"/>
    </location>
</feature>